<evidence type="ECO:0000259" key="2">
    <source>
        <dbReference type="Pfam" id="PF13556"/>
    </source>
</evidence>
<organism evidence="4 5">
    <name type="scientific">Desulfosporosinus fructosivorans</name>
    <dbReference type="NCBI Taxonomy" id="2018669"/>
    <lineage>
        <taxon>Bacteria</taxon>
        <taxon>Bacillati</taxon>
        <taxon>Bacillota</taxon>
        <taxon>Clostridia</taxon>
        <taxon>Eubacteriales</taxon>
        <taxon>Desulfitobacteriaceae</taxon>
        <taxon>Desulfosporosinus</taxon>
    </lineage>
</organism>
<dbReference type="Pfam" id="PF17853">
    <property type="entry name" value="GGDEF_2"/>
    <property type="match status" value="1"/>
</dbReference>
<keyword evidence="5" id="KW-1185">Reference proteome</keyword>
<reference evidence="4 5" key="1">
    <citation type="submission" date="2019-03" db="EMBL/GenBank/DDBJ databases">
        <title>Draft Genome Sequence of Desulfosporosinus fructosivorans Strain 63.6F, Isolated from Marine Sediment in the Baltic Sea.</title>
        <authorList>
            <person name="Hausmann B."/>
            <person name="Vandieken V."/>
            <person name="Pjevac P."/>
            <person name="Schreck K."/>
            <person name="Herbold C.W."/>
            <person name="Loy A."/>
        </authorList>
    </citation>
    <scope>NUCLEOTIDE SEQUENCE [LARGE SCALE GENOMIC DNA]</scope>
    <source>
        <strain evidence="4 5">63.6F</strain>
    </source>
</reference>
<dbReference type="PANTHER" id="PTHR33744">
    <property type="entry name" value="CARBOHYDRATE DIACID REGULATOR"/>
    <property type="match status" value="1"/>
</dbReference>
<name>A0A4Z0RA52_9FIRM</name>
<accession>A0A4Z0RA52</accession>
<dbReference type="Pfam" id="PF13556">
    <property type="entry name" value="HTH_30"/>
    <property type="match status" value="1"/>
</dbReference>
<dbReference type="Gene3D" id="1.10.10.2840">
    <property type="entry name" value="PucR C-terminal helix-turn-helix domain"/>
    <property type="match status" value="1"/>
</dbReference>
<evidence type="ECO:0000313" key="5">
    <source>
        <dbReference type="Proteomes" id="UP000298460"/>
    </source>
</evidence>
<feature type="domain" description="CdaR GGDEF-like" evidence="3">
    <location>
        <begin position="64"/>
        <end position="195"/>
    </location>
</feature>
<evidence type="ECO:0008006" key="6">
    <source>
        <dbReference type="Google" id="ProtNLM"/>
    </source>
</evidence>
<gene>
    <name evidence="4" type="ORF">E4K67_07885</name>
</gene>
<dbReference type="Proteomes" id="UP000298460">
    <property type="component" value="Unassembled WGS sequence"/>
</dbReference>
<dbReference type="EMBL" id="SPQQ01000002">
    <property type="protein sequence ID" value="TGE39344.1"/>
    <property type="molecule type" value="Genomic_DNA"/>
</dbReference>
<evidence type="ECO:0000259" key="3">
    <source>
        <dbReference type="Pfam" id="PF17853"/>
    </source>
</evidence>
<protein>
    <recommendedName>
        <fullName evidence="6">PucR family transcriptional regulator</fullName>
    </recommendedName>
</protein>
<comment type="similarity">
    <text evidence="1">Belongs to the CdaR family.</text>
</comment>
<dbReference type="InterPro" id="IPR042070">
    <property type="entry name" value="PucR_C-HTH_sf"/>
</dbReference>
<dbReference type="InterPro" id="IPR051448">
    <property type="entry name" value="CdaR-like_regulators"/>
</dbReference>
<dbReference type="RefSeq" id="WP_135545839.1">
    <property type="nucleotide sequence ID" value="NZ_SPQQ01000002.1"/>
</dbReference>
<sequence>MGPKKGSWAVCSYLEAEVDIRIQTIMKHAACLCALEFTKNNQVLNAQREYKDAFIYDLLYSNIDEVKDIVNRGEIWGWNLNRPHCVLVFELEEYEVYTTDQHLLDTLLDLVESVMQQDADHPIIMQKKGQIIAILPIDIQPNNSKVCIMRLGEQVLSRAKLRLARRRLNVGVGRVYASPDDIFKSYQEAKVALELGKLMGIDSTIPFFSDLGLDRILYHHDLQELKEFYKETLGVLESYDEEQGNKLMGSLEQYLLNQCNLKATAISLYLHPNTLRYRLKKIEEILQTHLDDFDTKLNLMTAFKIKYLKRV</sequence>
<comment type="caution">
    <text evidence="4">The sequence shown here is derived from an EMBL/GenBank/DDBJ whole genome shotgun (WGS) entry which is preliminary data.</text>
</comment>
<proteinExistence type="inferred from homology"/>
<feature type="domain" description="PucR C-terminal helix-turn-helix" evidence="2">
    <location>
        <begin position="247"/>
        <end position="305"/>
    </location>
</feature>
<dbReference type="AlphaFoldDB" id="A0A4Z0RA52"/>
<dbReference type="InterPro" id="IPR025736">
    <property type="entry name" value="PucR_C-HTH_dom"/>
</dbReference>
<dbReference type="InterPro" id="IPR041522">
    <property type="entry name" value="CdaR_GGDEF"/>
</dbReference>
<evidence type="ECO:0000313" key="4">
    <source>
        <dbReference type="EMBL" id="TGE39344.1"/>
    </source>
</evidence>
<evidence type="ECO:0000256" key="1">
    <source>
        <dbReference type="ARBA" id="ARBA00006754"/>
    </source>
</evidence>
<dbReference type="PANTHER" id="PTHR33744:SF1">
    <property type="entry name" value="DNA-BINDING TRANSCRIPTIONAL ACTIVATOR ADER"/>
    <property type="match status" value="1"/>
</dbReference>